<gene>
    <name evidence="9" type="ORF">BSZ40_10615</name>
</gene>
<comment type="cofactor">
    <cofactor evidence="1 8">
        <name>FAD</name>
        <dbReference type="ChEBI" id="CHEBI:57692"/>
    </cofactor>
</comment>
<dbReference type="AlphaFoldDB" id="A0A1Q5PTT5"/>
<evidence type="ECO:0000256" key="7">
    <source>
        <dbReference type="ARBA" id="ARBA00048628"/>
    </source>
</evidence>
<comment type="similarity">
    <text evidence="3 8">Belongs to the methylenetetrahydrofolate reductase family.</text>
</comment>
<evidence type="ECO:0000256" key="6">
    <source>
        <dbReference type="ARBA" id="ARBA00023002"/>
    </source>
</evidence>
<evidence type="ECO:0000313" key="9">
    <source>
        <dbReference type="EMBL" id="OKL50800.1"/>
    </source>
</evidence>
<evidence type="ECO:0000313" key="10">
    <source>
        <dbReference type="Proteomes" id="UP000185612"/>
    </source>
</evidence>
<organism evidence="9 10">
    <name type="scientific">Buchananella hordeovulneris</name>
    <dbReference type="NCBI Taxonomy" id="52770"/>
    <lineage>
        <taxon>Bacteria</taxon>
        <taxon>Bacillati</taxon>
        <taxon>Actinomycetota</taxon>
        <taxon>Actinomycetes</taxon>
        <taxon>Actinomycetales</taxon>
        <taxon>Actinomycetaceae</taxon>
        <taxon>Buchananella</taxon>
    </lineage>
</organism>
<keyword evidence="5 8" id="KW-0274">FAD</keyword>
<reference evidence="10" key="1">
    <citation type="submission" date="2016-12" db="EMBL/GenBank/DDBJ databases">
        <authorList>
            <person name="Meng X."/>
        </authorList>
    </citation>
    <scope>NUCLEOTIDE SEQUENCE [LARGE SCALE GENOMIC DNA]</scope>
    <source>
        <strain evidence="10">DSM 20732</strain>
    </source>
</reference>
<dbReference type="RefSeq" id="WP_073826226.1">
    <property type="nucleotide sequence ID" value="NZ_MQVS01000015.1"/>
</dbReference>
<evidence type="ECO:0000256" key="1">
    <source>
        <dbReference type="ARBA" id="ARBA00001974"/>
    </source>
</evidence>
<keyword evidence="10" id="KW-1185">Reference proteome</keyword>
<dbReference type="CDD" id="cd00537">
    <property type="entry name" value="MTHFR"/>
    <property type="match status" value="1"/>
</dbReference>
<protein>
    <recommendedName>
        <fullName evidence="8">Methylenetetrahydrofolate reductase</fullName>
    </recommendedName>
</protein>
<keyword evidence="4 8" id="KW-0285">Flavoprotein</keyword>
<dbReference type="Proteomes" id="UP000185612">
    <property type="component" value="Unassembled WGS sequence"/>
</dbReference>
<dbReference type="GO" id="GO:0009086">
    <property type="term" value="P:methionine biosynthetic process"/>
    <property type="evidence" value="ECO:0007669"/>
    <property type="project" value="TreeGrafter"/>
</dbReference>
<keyword evidence="6 8" id="KW-0560">Oxidoreductase</keyword>
<dbReference type="InterPro" id="IPR003171">
    <property type="entry name" value="Mehydrof_redctse-like"/>
</dbReference>
<dbReference type="GO" id="GO:0035999">
    <property type="term" value="P:tetrahydrofolate interconversion"/>
    <property type="evidence" value="ECO:0007669"/>
    <property type="project" value="UniProtKB-UniPathway"/>
</dbReference>
<proteinExistence type="inferred from homology"/>
<comment type="catalytic activity">
    <reaction evidence="7">
        <text>(6S)-5-methyl-5,6,7,8-tetrahydrofolate + NAD(+) = (6R)-5,10-methylene-5,6,7,8-tetrahydrofolate + NADH + H(+)</text>
        <dbReference type="Rhea" id="RHEA:19821"/>
        <dbReference type="ChEBI" id="CHEBI:15378"/>
        <dbReference type="ChEBI" id="CHEBI:15636"/>
        <dbReference type="ChEBI" id="CHEBI:18608"/>
        <dbReference type="ChEBI" id="CHEBI:57540"/>
        <dbReference type="ChEBI" id="CHEBI:57945"/>
        <dbReference type="EC" id="1.5.1.54"/>
    </reaction>
    <physiologicalReaction direction="right-to-left" evidence="7">
        <dbReference type="Rhea" id="RHEA:19823"/>
    </physiologicalReaction>
</comment>
<name>A0A1Q5PTT5_9ACTO</name>
<dbReference type="UniPathway" id="UPA00193"/>
<evidence type="ECO:0000256" key="5">
    <source>
        <dbReference type="ARBA" id="ARBA00022827"/>
    </source>
</evidence>
<sequence length="323" mass="34677">MSTKLLFTGPRPRPLVSFEFFPPRRSGNLSLTWAGIDKLLAAAPDFVTVTYGAGGSTRSQSVDVWRHIRHSTSVPAVAHLTCIGTTRDQLAQTVRDLLQLGVRSFLALRGDLPQGATPATYTPGVDELNRAVQLVELIRDTAAACLPDPREVSIAVAAYPGPDSPRFANDLAALRDKVAAGADYAITQVFLEASHYARLREQAAAVGVQAPLLPGFVPLTDARRVQRVAELAGIEVPTHLAAALCIANPRDRLRAGLRATLDLIGQTLAAGAPGVHLYTFNRPRPSLDILEYLHATRFLSCPADRDVVEDLVEATLDTLTPVG</sequence>
<dbReference type="GO" id="GO:0106312">
    <property type="term" value="F:methylenetetrahydrofolate reductase (NADH) activity"/>
    <property type="evidence" value="ECO:0007669"/>
    <property type="project" value="UniProtKB-EC"/>
</dbReference>
<dbReference type="GO" id="GO:0071949">
    <property type="term" value="F:FAD binding"/>
    <property type="evidence" value="ECO:0007669"/>
    <property type="project" value="TreeGrafter"/>
</dbReference>
<dbReference type="Pfam" id="PF02219">
    <property type="entry name" value="MTHFR"/>
    <property type="match status" value="1"/>
</dbReference>
<dbReference type="SUPFAM" id="SSF51730">
    <property type="entry name" value="FAD-linked oxidoreductase"/>
    <property type="match status" value="1"/>
</dbReference>
<comment type="pathway">
    <text evidence="2 8">One-carbon metabolism; tetrahydrofolate interconversion.</text>
</comment>
<evidence type="ECO:0000256" key="8">
    <source>
        <dbReference type="RuleBase" id="RU003862"/>
    </source>
</evidence>
<dbReference type="GO" id="GO:0005829">
    <property type="term" value="C:cytosol"/>
    <property type="evidence" value="ECO:0007669"/>
    <property type="project" value="TreeGrafter"/>
</dbReference>
<dbReference type="OrthoDB" id="9812555at2"/>
<accession>A0A1Q5PTT5</accession>
<dbReference type="PANTHER" id="PTHR45754:SF3">
    <property type="entry name" value="METHYLENETETRAHYDROFOLATE REDUCTASE (NADPH)"/>
    <property type="match status" value="1"/>
</dbReference>
<evidence type="ECO:0000256" key="4">
    <source>
        <dbReference type="ARBA" id="ARBA00022630"/>
    </source>
</evidence>
<dbReference type="InParanoid" id="A0A1Q5PTT5"/>
<dbReference type="InterPro" id="IPR029041">
    <property type="entry name" value="FAD-linked_oxidoreductase-like"/>
</dbReference>
<evidence type="ECO:0000256" key="3">
    <source>
        <dbReference type="ARBA" id="ARBA00006743"/>
    </source>
</evidence>
<dbReference type="PANTHER" id="PTHR45754">
    <property type="entry name" value="METHYLENETETRAHYDROFOLATE REDUCTASE"/>
    <property type="match status" value="1"/>
</dbReference>
<dbReference type="EMBL" id="MQVS01000015">
    <property type="protein sequence ID" value="OKL50800.1"/>
    <property type="molecule type" value="Genomic_DNA"/>
</dbReference>
<comment type="caution">
    <text evidence="9">The sequence shown here is derived from an EMBL/GenBank/DDBJ whole genome shotgun (WGS) entry which is preliminary data.</text>
</comment>
<evidence type="ECO:0000256" key="2">
    <source>
        <dbReference type="ARBA" id="ARBA00004777"/>
    </source>
</evidence>
<dbReference type="STRING" id="52770.BSZ40_10615"/>
<dbReference type="Gene3D" id="3.20.20.220">
    <property type="match status" value="1"/>
</dbReference>